<organism evidence="1 2">
    <name type="scientific">Corynebacterium uterequi</name>
    <dbReference type="NCBI Taxonomy" id="1072256"/>
    <lineage>
        <taxon>Bacteria</taxon>
        <taxon>Bacillati</taxon>
        <taxon>Actinomycetota</taxon>
        <taxon>Actinomycetes</taxon>
        <taxon>Mycobacteriales</taxon>
        <taxon>Corynebacteriaceae</taxon>
        <taxon>Corynebacterium</taxon>
    </lineage>
</organism>
<evidence type="ECO:0000313" key="1">
    <source>
        <dbReference type="EMBL" id="AKK11772.1"/>
    </source>
</evidence>
<dbReference type="KEGG" id="cut:CUTER_08975"/>
<dbReference type="AlphaFoldDB" id="A0A0G3HKY8"/>
<dbReference type="OrthoDB" id="9936027at2"/>
<dbReference type="EMBL" id="CP011546">
    <property type="protein sequence ID" value="AKK11772.1"/>
    <property type="molecule type" value="Genomic_DNA"/>
</dbReference>
<reference evidence="1 2" key="1">
    <citation type="journal article" date="2015" name="Genome Announc.">
        <title>Virulence Factor Genes Detected in the Complete Genome Sequence of Corynebacterium uterequi DSM 45634, Isolated from the Uterus of a Maiden Mare.</title>
        <authorList>
            <person name="Ruckert C."/>
            <person name="Kriete M."/>
            <person name="Jaenicke S."/>
            <person name="Winkler A."/>
            <person name="Tauch A."/>
        </authorList>
    </citation>
    <scope>NUCLEOTIDE SEQUENCE [LARGE SCALE GENOMIC DNA]</scope>
    <source>
        <strain evidence="1 2">DSM 45634</strain>
    </source>
</reference>
<proteinExistence type="predicted"/>
<reference evidence="2" key="2">
    <citation type="submission" date="2015-05" db="EMBL/GenBank/DDBJ databases">
        <title>Complete genome sequence of Corynebacterium uterequi DSM 45634, isolated from the uterus of a maiden mare.</title>
        <authorList>
            <person name="Ruckert C."/>
            <person name="Albersmeier A."/>
            <person name="Winkler A."/>
            <person name="Tauch A."/>
        </authorList>
    </citation>
    <scope>NUCLEOTIDE SEQUENCE [LARGE SCALE GENOMIC DNA]</scope>
    <source>
        <strain evidence="2">DSM 45634</strain>
    </source>
</reference>
<protein>
    <submittedName>
        <fullName evidence="1">Uncharacterized protein</fullName>
    </submittedName>
</protein>
<accession>A0A0G3HKY8</accession>
<evidence type="ECO:0000313" key="2">
    <source>
        <dbReference type="Proteomes" id="UP000035548"/>
    </source>
</evidence>
<name>A0A0G3HKY8_9CORY</name>
<sequence>MSTSTEITTDAELGKVIRVVEKFLEPVSLTSDGGEGKVFRFGTPGGAYVTVSSDLKIEVDEIESWLDIYEQTEPGAAQRIYQVLAEQLSERVTLFAPDSADVVAEANVS</sequence>
<dbReference type="RefSeq" id="WP_047260106.1">
    <property type="nucleotide sequence ID" value="NZ_CP011546.1"/>
</dbReference>
<dbReference type="Proteomes" id="UP000035548">
    <property type="component" value="Chromosome"/>
</dbReference>
<gene>
    <name evidence="1" type="ORF">CUTER_08975</name>
</gene>
<dbReference type="PATRIC" id="fig|1072256.5.peg.1773"/>
<keyword evidence="2" id="KW-1185">Reference proteome</keyword>